<evidence type="ECO:0000256" key="1">
    <source>
        <dbReference type="SAM" id="SignalP"/>
    </source>
</evidence>
<dbReference type="AlphaFoldDB" id="A0ABD1DF26"/>
<proteinExistence type="predicted"/>
<keyword evidence="3" id="KW-1185">Reference proteome</keyword>
<protein>
    <recommendedName>
        <fullName evidence="4">Cuticle protein</fullName>
    </recommendedName>
</protein>
<name>A0ABD1DF26_CULPP</name>
<gene>
    <name evidence="2" type="ORF">pipiens_009095</name>
</gene>
<sequence>MKIFIALFAVVLAVVAAEPSYLTSVLPQAVPVPVSTSVWPPYGVYGKGLAQRYAPVASYPGYQAGVYGGLPVYGNAWGYSAPVVGAYGNTKLIDNGLWNYGGYGYGHTNKYQPTTVRCNKNLTVY</sequence>
<keyword evidence="1" id="KW-0732">Signal</keyword>
<evidence type="ECO:0000313" key="3">
    <source>
        <dbReference type="Proteomes" id="UP001562425"/>
    </source>
</evidence>
<dbReference type="Proteomes" id="UP001562425">
    <property type="component" value="Unassembled WGS sequence"/>
</dbReference>
<comment type="caution">
    <text evidence="2">The sequence shown here is derived from an EMBL/GenBank/DDBJ whole genome shotgun (WGS) entry which is preliminary data.</text>
</comment>
<reference evidence="2 3" key="1">
    <citation type="submission" date="2024-05" db="EMBL/GenBank/DDBJ databases">
        <title>Culex pipiens pipiens assembly and annotation.</title>
        <authorList>
            <person name="Alout H."/>
            <person name="Durand T."/>
        </authorList>
    </citation>
    <scope>NUCLEOTIDE SEQUENCE [LARGE SCALE GENOMIC DNA]</scope>
    <source>
        <strain evidence="2">HA-2024</strain>
        <tissue evidence="2">Whole body</tissue>
    </source>
</reference>
<feature type="chain" id="PRO_5044754806" description="Cuticle protein" evidence="1">
    <location>
        <begin position="18"/>
        <end position="125"/>
    </location>
</feature>
<accession>A0ABD1DF26</accession>
<dbReference type="EMBL" id="JBEHCU010005946">
    <property type="protein sequence ID" value="KAL1398280.1"/>
    <property type="molecule type" value="Genomic_DNA"/>
</dbReference>
<organism evidence="2 3">
    <name type="scientific">Culex pipiens pipiens</name>
    <name type="common">Northern house mosquito</name>
    <dbReference type="NCBI Taxonomy" id="38569"/>
    <lineage>
        <taxon>Eukaryota</taxon>
        <taxon>Metazoa</taxon>
        <taxon>Ecdysozoa</taxon>
        <taxon>Arthropoda</taxon>
        <taxon>Hexapoda</taxon>
        <taxon>Insecta</taxon>
        <taxon>Pterygota</taxon>
        <taxon>Neoptera</taxon>
        <taxon>Endopterygota</taxon>
        <taxon>Diptera</taxon>
        <taxon>Nematocera</taxon>
        <taxon>Culicoidea</taxon>
        <taxon>Culicidae</taxon>
        <taxon>Culicinae</taxon>
        <taxon>Culicini</taxon>
        <taxon>Culex</taxon>
        <taxon>Culex</taxon>
    </lineage>
</organism>
<evidence type="ECO:0008006" key="4">
    <source>
        <dbReference type="Google" id="ProtNLM"/>
    </source>
</evidence>
<feature type="signal peptide" evidence="1">
    <location>
        <begin position="1"/>
        <end position="17"/>
    </location>
</feature>
<evidence type="ECO:0000313" key="2">
    <source>
        <dbReference type="EMBL" id="KAL1398280.1"/>
    </source>
</evidence>